<sequence length="256" mass="29807">MAAKQSTSTAPHFAMTRVHFSGRRSFGVKSELWQSFNKQQKKHIYTISQRMKIEYENMIDPFTEEVVAPLLPYIDLLDLGNLQKVNSLFEKYVNERFKMFEEIDIGKFEREKETTPNQLPNSEGENDGVITQMTDRKHNKKISKREIFKQFVCTLVTKCPNLTKIYGSSPAIKFFDDVTMRQFSSMKKLSKISFANVTFGADTLDQFLLAVGRQLTELSFIDVKALTKNGMKRYSYYDVIMDDKKEKLVYMFVLND</sequence>
<accession>A0A915JCF8</accession>
<dbReference type="AlphaFoldDB" id="A0A915JCF8"/>
<proteinExistence type="predicted"/>
<name>A0A915JCF8_ROMCU</name>
<keyword evidence="1" id="KW-1185">Reference proteome</keyword>
<evidence type="ECO:0000313" key="2">
    <source>
        <dbReference type="WBParaSite" id="nRc.2.0.1.t23321-RA"/>
    </source>
</evidence>
<organism evidence="1 2">
    <name type="scientific">Romanomermis culicivorax</name>
    <name type="common">Nematode worm</name>
    <dbReference type="NCBI Taxonomy" id="13658"/>
    <lineage>
        <taxon>Eukaryota</taxon>
        <taxon>Metazoa</taxon>
        <taxon>Ecdysozoa</taxon>
        <taxon>Nematoda</taxon>
        <taxon>Enoplea</taxon>
        <taxon>Dorylaimia</taxon>
        <taxon>Mermithida</taxon>
        <taxon>Mermithoidea</taxon>
        <taxon>Mermithidae</taxon>
        <taxon>Romanomermis</taxon>
    </lineage>
</organism>
<evidence type="ECO:0000313" key="1">
    <source>
        <dbReference type="Proteomes" id="UP000887565"/>
    </source>
</evidence>
<reference evidence="2" key="1">
    <citation type="submission" date="2022-11" db="UniProtKB">
        <authorList>
            <consortium name="WormBaseParasite"/>
        </authorList>
    </citation>
    <scope>IDENTIFICATION</scope>
</reference>
<dbReference type="WBParaSite" id="nRc.2.0.1.t23321-RA">
    <property type="protein sequence ID" value="nRc.2.0.1.t23321-RA"/>
    <property type="gene ID" value="nRc.2.0.1.g23321"/>
</dbReference>
<dbReference type="Proteomes" id="UP000887565">
    <property type="component" value="Unplaced"/>
</dbReference>
<protein>
    <submittedName>
        <fullName evidence="2">F-box domain-containing protein</fullName>
    </submittedName>
</protein>